<dbReference type="Pfam" id="PF04101">
    <property type="entry name" value="Glyco_tran_28_C"/>
    <property type="match status" value="1"/>
</dbReference>
<keyword evidence="3" id="KW-0328">Glycosyltransferase</keyword>
<evidence type="ECO:0000256" key="1">
    <source>
        <dbReference type="ARBA" id="ARBA00004370"/>
    </source>
</evidence>
<keyword evidence="4" id="KW-0808">Transferase</keyword>
<dbReference type="InterPro" id="IPR007235">
    <property type="entry name" value="Glyco_trans_28_C"/>
</dbReference>
<protein>
    <submittedName>
        <fullName evidence="7">Galactosyldiacylglycerol synthase</fullName>
    </submittedName>
</protein>
<organism evidence="7 8">
    <name type="scientific">Fusibacter paucivorans</name>
    <dbReference type="NCBI Taxonomy" id="76009"/>
    <lineage>
        <taxon>Bacteria</taxon>
        <taxon>Bacillati</taxon>
        <taxon>Bacillota</taxon>
        <taxon>Clostridia</taxon>
        <taxon>Eubacteriales</taxon>
        <taxon>Eubacteriales Family XII. Incertae Sedis</taxon>
        <taxon>Fusibacter</taxon>
    </lineage>
</organism>
<evidence type="ECO:0000256" key="3">
    <source>
        <dbReference type="ARBA" id="ARBA00022676"/>
    </source>
</evidence>
<dbReference type="PANTHER" id="PTHR43025:SF3">
    <property type="entry name" value="MONOGALACTOSYLDIACYLGLYCEROL SYNTHASE 1, CHLOROPLASTIC"/>
    <property type="match status" value="1"/>
</dbReference>
<dbReference type="PANTHER" id="PTHR43025">
    <property type="entry name" value="MONOGALACTOSYLDIACYLGLYCEROL SYNTHASE"/>
    <property type="match status" value="1"/>
</dbReference>
<evidence type="ECO:0000256" key="2">
    <source>
        <dbReference type="ARBA" id="ARBA00006962"/>
    </source>
</evidence>
<evidence type="ECO:0000256" key="4">
    <source>
        <dbReference type="ARBA" id="ARBA00022679"/>
    </source>
</evidence>
<feature type="domain" description="Glycosyl transferase family 28 C-terminal" evidence="5">
    <location>
        <begin position="198"/>
        <end position="345"/>
    </location>
</feature>
<evidence type="ECO:0000313" key="8">
    <source>
        <dbReference type="Proteomes" id="UP000746471"/>
    </source>
</evidence>
<evidence type="ECO:0000259" key="5">
    <source>
        <dbReference type="Pfam" id="PF04101"/>
    </source>
</evidence>
<dbReference type="EMBL" id="JAHBCL010000010">
    <property type="protein sequence ID" value="MBS7526430.1"/>
    <property type="molecule type" value="Genomic_DNA"/>
</dbReference>
<evidence type="ECO:0000259" key="6">
    <source>
        <dbReference type="Pfam" id="PF06925"/>
    </source>
</evidence>
<comment type="caution">
    <text evidence="7">The sequence shown here is derived from an EMBL/GenBank/DDBJ whole genome shotgun (WGS) entry which is preliminary data.</text>
</comment>
<name>A0ABS5PMP5_9FIRM</name>
<keyword evidence="8" id="KW-1185">Reference proteome</keyword>
<sequence>MKKVAIIFTAATGGGHNQAANALKNRLEYQGIEVHIVNLFKSCPKIVEVLVENGYTLMANHFSKLYGQLYYMSHRQTINKNMKKLLIKLMRKHMKEQIDIYQPDLLISTHPFFVNLMASLKVSGETNAKCISVITDLGVHRFYLHPAIDAYITGSQHTNQQLQRFGIRTDRIFDFGIPVKDAFYTATVSPPSDPKPFTALVMGGSMGSTKLIKVLNGIKMVRKPMHVHVVCGSNDRLRQYLNAHGQYMPENITMTVHGFVNNVDELMTDADVLISKPGGLTATEALCKKLPMIIPFYIDGQEAENAEILAALGAAVHIKQTSKLADHLEAMMYEPAILEKMRFQMAQISANYSLEKTGLLFHSLMAS</sequence>
<reference evidence="7 8" key="1">
    <citation type="submission" date="2021-05" db="EMBL/GenBank/DDBJ databases">
        <title>Fusibacter ferrireducens sp. nov., an anaerobic, sulfur- and Fe-reducing bacterium isolated from the mangrove sediment.</title>
        <authorList>
            <person name="Qiu D."/>
        </authorList>
    </citation>
    <scope>NUCLEOTIDE SEQUENCE [LARGE SCALE GENOMIC DNA]</scope>
    <source>
        <strain evidence="7 8">DSM 12116</strain>
    </source>
</reference>
<dbReference type="InterPro" id="IPR050519">
    <property type="entry name" value="Glycosyltransf_28_UgtP"/>
</dbReference>
<proteinExistence type="inferred from homology"/>
<dbReference type="Gene3D" id="3.40.50.2000">
    <property type="entry name" value="Glycogen Phosphorylase B"/>
    <property type="match status" value="1"/>
</dbReference>
<feature type="domain" description="Diacylglycerol glucosyltransferase N-terminal" evidence="6">
    <location>
        <begin position="16"/>
        <end position="179"/>
    </location>
</feature>
<dbReference type="Proteomes" id="UP000746471">
    <property type="component" value="Unassembled WGS sequence"/>
</dbReference>
<evidence type="ECO:0000313" key="7">
    <source>
        <dbReference type="EMBL" id="MBS7526430.1"/>
    </source>
</evidence>
<gene>
    <name evidence="7" type="ORF">KHM83_07050</name>
</gene>
<comment type="subcellular location">
    <subcellularLocation>
        <location evidence="1">Membrane</location>
    </subcellularLocation>
</comment>
<comment type="similarity">
    <text evidence="2">Belongs to the glycosyltransferase 28 family.</text>
</comment>
<accession>A0ABS5PMP5</accession>
<dbReference type="Pfam" id="PF06925">
    <property type="entry name" value="MGDG_synth"/>
    <property type="match status" value="1"/>
</dbReference>
<dbReference type="InterPro" id="IPR009695">
    <property type="entry name" value="Diacylglyc_glucosyltr_N"/>
</dbReference>
<dbReference type="RefSeq" id="WP_213236289.1">
    <property type="nucleotide sequence ID" value="NZ_JAHBCL010000010.1"/>
</dbReference>
<dbReference type="SUPFAM" id="SSF53756">
    <property type="entry name" value="UDP-Glycosyltransferase/glycogen phosphorylase"/>
    <property type="match status" value="1"/>
</dbReference>